<organism evidence="2 3">
    <name type="scientific">Sporosarcina gallistercoris</name>
    <dbReference type="NCBI Taxonomy" id="2762245"/>
    <lineage>
        <taxon>Bacteria</taxon>
        <taxon>Bacillati</taxon>
        <taxon>Bacillota</taxon>
        <taxon>Bacilli</taxon>
        <taxon>Bacillales</taxon>
        <taxon>Caryophanaceae</taxon>
        <taxon>Sporosarcina</taxon>
    </lineage>
</organism>
<keyword evidence="1" id="KW-1133">Transmembrane helix</keyword>
<dbReference type="InterPro" id="IPR006938">
    <property type="entry name" value="DUF624"/>
</dbReference>
<gene>
    <name evidence="2" type="ORF">H9659_07810</name>
</gene>
<name>A0ABR8PJ64_9BACL</name>
<keyword evidence="1" id="KW-0472">Membrane</keyword>
<feature type="transmembrane region" description="Helical" evidence="1">
    <location>
        <begin position="173"/>
        <end position="193"/>
    </location>
</feature>
<dbReference type="Pfam" id="PF04854">
    <property type="entry name" value="DUF624"/>
    <property type="match status" value="1"/>
</dbReference>
<feature type="transmembrane region" description="Helical" evidence="1">
    <location>
        <begin position="142"/>
        <end position="167"/>
    </location>
</feature>
<comment type="caution">
    <text evidence="2">The sequence shown here is derived from an EMBL/GenBank/DDBJ whole genome shotgun (WGS) entry which is preliminary data.</text>
</comment>
<evidence type="ECO:0000313" key="3">
    <source>
        <dbReference type="Proteomes" id="UP000659496"/>
    </source>
</evidence>
<dbReference type="EMBL" id="JACSQY010000004">
    <property type="protein sequence ID" value="MBD7908231.1"/>
    <property type="molecule type" value="Genomic_DNA"/>
</dbReference>
<dbReference type="RefSeq" id="WP_191689374.1">
    <property type="nucleotide sequence ID" value="NZ_JACSQY010000004.1"/>
</dbReference>
<accession>A0ABR8PJ64</accession>
<protein>
    <submittedName>
        <fullName evidence="2">DUF624 domain-containing protein</fullName>
    </submittedName>
</protein>
<feature type="transmembrane region" description="Helical" evidence="1">
    <location>
        <begin position="82"/>
        <end position="101"/>
    </location>
</feature>
<evidence type="ECO:0000256" key="1">
    <source>
        <dbReference type="SAM" id="Phobius"/>
    </source>
</evidence>
<sequence>MPTHGWKAKLYQFVEFVTMLAVLQLMWIGMTIMGLVIVGITPATVGLFITMRKRLRGQEDLKTLVKIYWKAYKEEFIASNKIGLVLIGIGYFLVVNFRIVTAMPGTAGLAMLTIMVMIMVLYALIVMNIFQVFAHYELPFTRYFSTSVLLTISFPLQGAGSIVGLYLLYRVFLIIPGLLPFFGISVTILFLTWMSSKIFKMKGEMDGTLETENGIR</sequence>
<feature type="transmembrane region" description="Helical" evidence="1">
    <location>
        <begin position="107"/>
        <end position="130"/>
    </location>
</feature>
<feature type="transmembrane region" description="Helical" evidence="1">
    <location>
        <begin position="25"/>
        <end position="49"/>
    </location>
</feature>
<keyword evidence="3" id="KW-1185">Reference proteome</keyword>
<keyword evidence="1" id="KW-0812">Transmembrane</keyword>
<proteinExistence type="predicted"/>
<evidence type="ECO:0000313" key="2">
    <source>
        <dbReference type="EMBL" id="MBD7908231.1"/>
    </source>
</evidence>
<dbReference type="Proteomes" id="UP000659496">
    <property type="component" value="Unassembled WGS sequence"/>
</dbReference>
<reference evidence="2 3" key="1">
    <citation type="submission" date="2020-08" db="EMBL/GenBank/DDBJ databases">
        <title>A Genomic Blueprint of the Chicken Gut Microbiome.</title>
        <authorList>
            <person name="Gilroy R."/>
            <person name="Ravi A."/>
            <person name="Getino M."/>
            <person name="Pursley I."/>
            <person name="Horton D.L."/>
            <person name="Alikhan N.-F."/>
            <person name="Baker D."/>
            <person name="Gharbi K."/>
            <person name="Hall N."/>
            <person name="Watson M."/>
            <person name="Adriaenssens E.M."/>
            <person name="Foster-Nyarko E."/>
            <person name="Jarju S."/>
            <person name="Secka A."/>
            <person name="Antonio M."/>
            <person name="Oren A."/>
            <person name="Chaudhuri R."/>
            <person name="La Ragione R.M."/>
            <person name="Hildebrand F."/>
            <person name="Pallen M.J."/>
        </authorList>
    </citation>
    <scope>NUCLEOTIDE SEQUENCE [LARGE SCALE GENOMIC DNA]</scope>
    <source>
        <strain evidence="2 3">Sa3CUA8</strain>
    </source>
</reference>